<keyword evidence="8" id="KW-1185">Reference proteome</keyword>
<dbReference type="InterPro" id="IPR013083">
    <property type="entry name" value="Znf_RING/FYVE/PHD"/>
</dbReference>
<dbReference type="EMBL" id="NKHU02000553">
    <property type="protein sequence ID" value="RHZ43066.1"/>
    <property type="molecule type" value="Genomic_DNA"/>
</dbReference>
<dbReference type="RefSeq" id="XP_026609460.1">
    <property type="nucleotide sequence ID" value="XM_026754123.1"/>
</dbReference>
<dbReference type="NCBIfam" id="NF004051">
    <property type="entry name" value="PRK05571.1"/>
    <property type="match status" value="1"/>
</dbReference>
<dbReference type="SUPFAM" id="SSF57850">
    <property type="entry name" value="RING/U-box"/>
    <property type="match status" value="1"/>
</dbReference>
<keyword evidence="4" id="KW-0413">Isomerase</keyword>
<dbReference type="AlphaFoldDB" id="A0A397G186"/>
<dbReference type="GO" id="GO:0005975">
    <property type="term" value="P:carbohydrate metabolic process"/>
    <property type="evidence" value="ECO:0007669"/>
    <property type="project" value="InterPro"/>
</dbReference>
<evidence type="ECO:0000256" key="2">
    <source>
        <dbReference type="ARBA" id="ARBA00013194"/>
    </source>
</evidence>
<dbReference type="SUPFAM" id="SSF89623">
    <property type="entry name" value="Ribose/Galactose isomerase RpiB/AlsB"/>
    <property type="match status" value="1"/>
</dbReference>
<dbReference type="InterPro" id="IPR019734">
    <property type="entry name" value="TPR_rpt"/>
</dbReference>
<dbReference type="SUPFAM" id="SSF48452">
    <property type="entry name" value="TPR-like"/>
    <property type="match status" value="1"/>
</dbReference>
<dbReference type="InterPro" id="IPR051812">
    <property type="entry name" value="SPI_LacAB/RpiB"/>
</dbReference>
<reference evidence="7" key="1">
    <citation type="submission" date="2018-08" db="EMBL/GenBank/DDBJ databases">
        <title>Draft genome sequence of azole-resistant Aspergillus thermomutatus (Neosartorya pseudofischeri) strain HMR AF 39, isolated from a human nasal aspirate.</title>
        <authorList>
            <person name="Parent-Michaud M."/>
            <person name="Dufresne P.J."/>
            <person name="Fournier E."/>
            <person name="Martineau C."/>
            <person name="Moreira S."/>
            <person name="Perkins V."/>
            <person name="De Repentigny L."/>
            <person name="Dufresne S.F."/>
        </authorList>
    </citation>
    <scope>NUCLEOTIDE SEQUENCE [LARGE SCALE GENOMIC DNA]</scope>
    <source>
        <strain evidence="7">HMR AF 39</strain>
    </source>
</reference>
<dbReference type="InterPro" id="IPR036569">
    <property type="entry name" value="RpiB_LacA_LacB_sf"/>
</dbReference>
<dbReference type="FunFam" id="3.40.1400.10:FF:000004">
    <property type="entry name" value="Ribose 5-phosphate isomerase"/>
    <property type="match status" value="1"/>
</dbReference>
<dbReference type="NCBIfam" id="TIGR00689">
    <property type="entry name" value="rpiB_lacA_lacB"/>
    <property type="match status" value="1"/>
</dbReference>
<dbReference type="InterPro" id="IPR011990">
    <property type="entry name" value="TPR-like_helical_dom_sf"/>
</dbReference>
<keyword evidence="3" id="KW-0697">Rotamase</keyword>
<dbReference type="GeneID" id="38122478"/>
<evidence type="ECO:0000313" key="8">
    <source>
        <dbReference type="Proteomes" id="UP000215305"/>
    </source>
</evidence>
<dbReference type="Proteomes" id="UP000215305">
    <property type="component" value="Unassembled WGS sequence"/>
</dbReference>
<dbReference type="Gene3D" id="1.25.40.10">
    <property type="entry name" value="Tetratricopeptide repeat domain"/>
    <property type="match status" value="1"/>
</dbReference>
<dbReference type="InterPro" id="IPR003500">
    <property type="entry name" value="RpiB_LacA_LacB"/>
</dbReference>
<dbReference type="VEuPathDB" id="FungiDB:CDV56_100504"/>
<evidence type="ECO:0000313" key="7">
    <source>
        <dbReference type="EMBL" id="RHZ43066.1"/>
    </source>
</evidence>
<feature type="repeat" description="TPR" evidence="5">
    <location>
        <begin position="218"/>
        <end position="251"/>
    </location>
</feature>
<feature type="domain" description="U-box" evidence="6">
    <location>
        <begin position="424"/>
        <end position="497"/>
    </location>
</feature>
<dbReference type="InterPro" id="IPR003613">
    <property type="entry name" value="Ubox_domain"/>
</dbReference>
<dbReference type="STRING" id="41047.A0A397G186"/>
<dbReference type="PANTHER" id="PTHR43732">
    <property type="entry name" value="RIBOSE 5-PHOSPHATE ISOMERASE-RELATED"/>
    <property type="match status" value="1"/>
</dbReference>
<dbReference type="GO" id="GO:0003755">
    <property type="term" value="F:peptidyl-prolyl cis-trans isomerase activity"/>
    <property type="evidence" value="ECO:0007669"/>
    <property type="project" value="UniProtKB-KW"/>
</dbReference>
<dbReference type="Gene3D" id="3.30.40.10">
    <property type="entry name" value="Zinc/RING finger domain, C3HC4 (zinc finger)"/>
    <property type="match status" value="1"/>
</dbReference>
<evidence type="ECO:0000259" key="6">
    <source>
        <dbReference type="PROSITE" id="PS51698"/>
    </source>
</evidence>
<comment type="caution">
    <text evidence="7">The sequence shown here is derived from an EMBL/GenBank/DDBJ whole genome shotgun (WGS) entry which is preliminary data.</text>
</comment>
<dbReference type="GO" id="GO:0004842">
    <property type="term" value="F:ubiquitin-protein transferase activity"/>
    <property type="evidence" value="ECO:0007669"/>
    <property type="project" value="InterPro"/>
</dbReference>
<evidence type="ECO:0000256" key="1">
    <source>
        <dbReference type="ARBA" id="ARBA00008754"/>
    </source>
</evidence>
<evidence type="ECO:0000256" key="5">
    <source>
        <dbReference type="PROSITE-ProRule" id="PRU00339"/>
    </source>
</evidence>
<dbReference type="NCBIfam" id="TIGR02133">
    <property type="entry name" value="RPI_actino"/>
    <property type="match status" value="1"/>
</dbReference>
<dbReference type="Pfam" id="PF04564">
    <property type="entry name" value="U-box"/>
    <property type="match status" value="1"/>
</dbReference>
<accession>A0A397G186</accession>
<dbReference type="SMART" id="SM00504">
    <property type="entry name" value="Ubox"/>
    <property type="match status" value="1"/>
</dbReference>
<organism evidence="7 8">
    <name type="scientific">Aspergillus thermomutatus</name>
    <name type="common">Neosartorya pseudofischeri</name>
    <dbReference type="NCBI Taxonomy" id="41047"/>
    <lineage>
        <taxon>Eukaryota</taxon>
        <taxon>Fungi</taxon>
        <taxon>Dikarya</taxon>
        <taxon>Ascomycota</taxon>
        <taxon>Pezizomycotina</taxon>
        <taxon>Eurotiomycetes</taxon>
        <taxon>Eurotiomycetidae</taxon>
        <taxon>Eurotiales</taxon>
        <taxon>Aspergillaceae</taxon>
        <taxon>Aspergillus</taxon>
        <taxon>Aspergillus subgen. Fumigati</taxon>
    </lineage>
</organism>
<dbReference type="InterPro" id="IPR011860">
    <property type="entry name" value="Rib-5-P_Isoase_Actino"/>
</dbReference>
<evidence type="ECO:0000256" key="3">
    <source>
        <dbReference type="ARBA" id="ARBA00023110"/>
    </source>
</evidence>
<dbReference type="EC" id="5.2.1.8" evidence="2"/>
<dbReference type="PANTHER" id="PTHR43732:SF1">
    <property type="entry name" value="RIBOSE 5-PHOSPHATE ISOMERASE"/>
    <property type="match status" value="1"/>
</dbReference>
<comment type="similarity">
    <text evidence="1">Belongs to the LacAB/RpiB family.</text>
</comment>
<evidence type="ECO:0000256" key="4">
    <source>
        <dbReference type="ARBA" id="ARBA00023235"/>
    </source>
</evidence>
<dbReference type="PROSITE" id="PS50005">
    <property type="entry name" value="TPR"/>
    <property type="match status" value="1"/>
</dbReference>
<sequence>MSADLKPLRIVMACDEAGQPYKETIKAALEKNPLVESVTDVGVNSTSDKTAYPHPAVAGAKLIKEGKADRGLFICGTGLGVAIAANKVPGIRAVTAHDSFSVERSILSNDAQVLCFGQRVIGIELAKKLANDWLTYRFDPKSASAAKVQAISDYEREFAAAHLMQILLSGSIVAADIATSMMTGTDCVDSKNCASSQSEISTHHFTYCNISDRSTDMSFELKEKGNQLFKEGDYNGAEELYSQAIQKNPREPTFFTNRALTRIRLEKWAGVEHDARAAIELYGPKNPSSLKSCWYLAQALLGLQRPQEAYEVAIDAYRASLAAKSAQTENLSKTVLRAKQQIWAAKETARLREMNATLATVEALVEADLNREVAELQARLDKGEIGQTGFVEDQKALRADAEKNIQNVREAFRIASNGDVQERVVPDYLIDGITFEIMHDPVVTPSGTSFDRIGILKYVEQSGVDPITRVPMTVNDLRPNYALKAACEEFLNKNGWAVDW</sequence>
<protein>
    <recommendedName>
        <fullName evidence="2">peptidylprolyl isomerase</fullName>
        <ecNumber evidence="2">5.2.1.8</ecNumber>
    </recommendedName>
</protein>
<dbReference type="Gene3D" id="3.40.1400.10">
    <property type="entry name" value="Sugar-phosphate isomerase, RpiB/LacA/LacB"/>
    <property type="match status" value="1"/>
</dbReference>
<proteinExistence type="inferred from homology"/>
<gene>
    <name evidence="7" type="ORF">CDV56_100504</name>
</gene>
<dbReference type="GO" id="GO:0016567">
    <property type="term" value="P:protein ubiquitination"/>
    <property type="evidence" value="ECO:0007669"/>
    <property type="project" value="InterPro"/>
</dbReference>
<keyword evidence="5" id="KW-0802">TPR repeat</keyword>
<dbReference type="PROSITE" id="PS51698">
    <property type="entry name" value="U_BOX"/>
    <property type="match status" value="1"/>
</dbReference>
<dbReference type="OrthoDB" id="629492at2759"/>
<name>A0A397G186_ASPTH</name>
<dbReference type="Pfam" id="PF02502">
    <property type="entry name" value="LacAB_rpiB"/>
    <property type="match status" value="1"/>
</dbReference>